<dbReference type="PANTHER" id="PTHR23278">
    <property type="entry name" value="SIDESTEP PROTEIN"/>
    <property type="match status" value="1"/>
</dbReference>
<keyword evidence="3" id="KW-1015">Disulfide bond</keyword>
<dbReference type="SMART" id="SM00408">
    <property type="entry name" value="IGc2"/>
    <property type="match status" value="3"/>
</dbReference>
<sequence length="521" mass="55775">MYPASPGFYPSNVPPDPPVIKDLTGNVLRGLIGPYDEGDPLQLICDVTGGKPPPHISWWHRTADSEAQLLDDSYEVASGGHVRNRLELPELARRHLLAVLVCRASNNNMSLPLETSVTLDLNLRPSEVSIETDFNPLLAGREVNVSCVTRGSRPSAVLTWWKGGARLADTGGGAAGRSTLRLRPHSSDGGQWLVCRAANPALPGRGAEDARRMEVHFPPEVELRLTSHDSPQVREGSDVRLECRVRSSPPASGVQWRVGGRELAPSAALHLASNTTLLIRQVPRSLQGSYTCRAGNPLGEAESGPVDIRVQYAPSCRPPETARVGAGLHEAVKVTCEVEADPAEVTFYWAVAAGRKRAVDRAEPADGLRSVATYVPRSERDYGRLLCWAVNVLGGQRRPCEFHVVPAGPPRPVKGCQAGNVTVRGFSLRCLPGDDGGLPQKFSLEVFAAGGPGHACALSGPRTESSLPEFHPDGLQPSTAYLAVVTAVNARGRSRSVVFRVLTALGPTEAPLDGNSSFPQH</sequence>
<dbReference type="Gene3D" id="2.60.40.10">
    <property type="entry name" value="Immunoglobulins"/>
    <property type="match status" value="4"/>
</dbReference>
<organism evidence="6 7">
    <name type="scientific">Cordylochernes scorpioides</name>
    <dbReference type="NCBI Taxonomy" id="51811"/>
    <lineage>
        <taxon>Eukaryota</taxon>
        <taxon>Metazoa</taxon>
        <taxon>Ecdysozoa</taxon>
        <taxon>Arthropoda</taxon>
        <taxon>Chelicerata</taxon>
        <taxon>Arachnida</taxon>
        <taxon>Pseudoscorpiones</taxon>
        <taxon>Cheliferoidea</taxon>
        <taxon>Chernetidae</taxon>
        <taxon>Cordylochernes</taxon>
    </lineage>
</organism>
<evidence type="ECO:0000256" key="1">
    <source>
        <dbReference type="ARBA" id="ARBA00004167"/>
    </source>
</evidence>
<name>A0ABY6K294_9ARAC</name>
<reference evidence="6 7" key="1">
    <citation type="submission" date="2022-01" db="EMBL/GenBank/DDBJ databases">
        <title>A chromosomal length assembly of Cordylochernes scorpioides.</title>
        <authorList>
            <person name="Zeh D."/>
            <person name="Zeh J."/>
        </authorList>
    </citation>
    <scope>NUCLEOTIDE SEQUENCE [LARGE SCALE GENOMIC DNA]</scope>
    <source>
        <strain evidence="6">IN4F17</strain>
        <tissue evidence="6">Whole Body</tissue>
    </source>
</reference>
<dbReference type="PROSITE" id="PS50853">
    <property type="entry name" value="FN3"/>
    <property type="match status" value="1"/>
</dbReference>
<dbReference type="InterPro" id="IPR013783">
    <property type="entry name" value="Ig-like_fold"/>
</dbReference>
<evidence type="ECO:0000259" key="4">
    <source>
        <dbReference type="PROSITE" id="PS50835"/>
    </source>
</evidence>
<accession>A0ABY6K294</accession>
<evidence type="ECO:0000256" key="3">
    <source>
        <dbReference type="ARBA" id="ARBA00023157"/>
    </source>
</evidence>
<comment type="subcellular location">
    <subcellularLocation>
        <location evidence="1">Membrane</location>
        <topology evidence="1">Single-pass membrane protein</topology>
    </subcellularLocation>
</comment>
<dbReference type="InterPro" id="IPR003598">
    <property type="entry name" value="Ig_sub2"/>
</dbReference>
<dbReference type="Proteomes" id="UP001235939">
    <property type="component" value="Chromosome 02"/>
</dbReference>
<dbReference type="PROSITE" id="PS50835">
    <property type="entry name" value="IG_LIKE"/>
    <property type="match status" value="3"/>
</dbReference>
<feature type="domain" description="Ig-like" evidence="4">
    <location>
        <begin position="18"/>
        <end position="118"/>
    </location>
</feature>
<evidence type="ECO:0000259" key="5">
    <source>
        <dbReference type="PROSITE" id="PS50853"/>
    </source>
</evidence>
<dbReference type="InterPro" id="IPR036116">
    <property type="entry name" value="FN3_sf"/>
</dbReference>
<dbReference type="InterPro" id="IPR013162">
    <property type="entry name" value="CD80_C2-set"/>
</dbReference>
<dbReference type="InterPro" id="IPR003599">
    <property type="entry name" value="Ig_sub"/>
</dbReference>
<dbReference type="SMART" id="SM00409">
    <property type="entry name" value="IG"/>
    <property type="match status" value="2"/>
</dbReference>
<feature type="domain" description="Ig-like" evidence="4">
    <location>
        <begin position="125"/>
        <end position="214"/>
    </location>
</feature>
<keyword evidence="7" id="KW-1185">Reference proteome</keyword>
<dbReference type="InterPro" id="IPR003961">
    <property type="entry name" value="FN3_dom"/>
</dbReference>
<feature type="domain" description="Ig-like" evidence="4">
    <location>
        <begin position="219"/>
        <end position="311"/>
    </location>
</feature>
<dbReference type="SUPFAM" id="SSF49265">
    <property type="entry name" value="Fibronectin type III"/>
    <property type="match status" value="1"/>
</dbReference>
<dbReference type="Pfam" id="PF08205">
    <property type="entry name" value="C2-set_2"/>
    <property type="match status" value="1"/>
</dbReference>
<protein>
    <recommendedName>
        <fullName evidence="8">Nephrin</fullName>
    </recommendedName>
</protein>
<gene>
    <name evidence="6" type="ORF">LAZ67_2002439</name>
</gene>
<keyword evidence="2" id="KW-0472">Membrane</keyword>
<dbReference type="SUPFAM" id="SSF48726">
    <property type="entry name" value="Immunoglobulin"/>
    <property type="match status" value="4"/>
</dbReference>
<feature type="domain" description="Fibronectin type-III" evidence="5">
    <location>
        <begin position="409"/>
        <end position="508"/>
    </location>
</feature>
<evidence type="ECO:0008006" key="8">
    <source>
        <dbReference type="Google" id="ProtNLM"/>
    </source>
</evidence>
<dbReference type="InterPro" id="IPR007110">
    <property type="entry name" value="Ig-like_dom"/>
</dbReference>
<dbReference type="PANTHER" id="PTHR23278:SF19">
    <property type="entry name" value="OBSCURIN"/>
    <property type="match status" value="1"/>
</dbReference>
<evidence type="ECO:0000313" key="7">
    <source>
        <dbReference type="Proteomes" id="UP001235939"/>
    </source>
</evidence>
<dbReference type="EMBL" id="CP092864">
    <property type="protein sequence ID" value="UYV62914.1"/>
    <property type="molecule type" value="Genomic_DNA"/>
</dbReference>
<dbReference type="InterPro" id="IPR036179">
    <property type="entry name" value="Ig-like_dom_sf"/>
</dbReference>
<proteinExistence type="predicted"/>
<evidence type="ECO:0000313" key="6">
    <source>
        <dbReference type="EMBL" id="UYV62914.1"/>
    </source>
</evidence>
<evidence type="ECO:0000256" key="2">
    <source>
        <dbReference type="ARBA" id="ARBA00023136"/>
    </source>
</evidence>
<dbReference type="Pfam" id="PF13927">
    <property type="entry name" value="Ig_3"/>
    <property type="match status" value="1"/>
</dbReference>